<keyword evidence="5" id="KW-0540">Nuclease</keyword>
<name>A0A1U7LRU1_NEOID</name>
<dbReference type="Proteomes" id="UP000186594">
    <property type="component" value="Unassembled WGS sequence"/>
</dbReference>
<evidence type="ECO:0000256" key="3">
    <source>
        <dbReference type="SAM" id="MobiDB-lite"/>
    </source>
</evidence>
<evidence type="ECO:0000313" key="6">
    <source>
        <dbReference type="Proteomes" id="UP000186594"/>
    </source>
</evidence>
<evidence type="ECO:0000259" key="4">
    <source>
        <dbReference type="Pfam" id="PF12928"/>
    </source>
</evidence>
<accession>A0A1U7LRU1</accession>
<feature type="domain" description="tRNA-splicing endonuclease subunit Sen54 N-terminal" evidence="4">
    <location>
        <begin position="68"/>
        <end position="134"/>
    </location>
</feature>
<dbReference type="OMA" id="MYMRLRH"/>
<feature type="compositionally biased region" description="Basic residues" evidence="3">
    <location>
        <begin position="362"/>
        <end position="381"/>
    </location>
</feature>
<feature type="region of interest" description="Disordered" evidence="3">
    <location>
        <begin position="359"/>
        <end position="381"/>
    </location>
</feature>
<comment type="similarity">
    <text evidence="1">Belongs to the SEN54 family.</text>
</comment>
<keyword evidence="2" id="KW-0819">tRNA processing</keyword>
<evidence type="ECO:0000256" key="2">
    <source>
        <dbReference type="ARBA" id="ARBA00022694"/>
    </source>
</evidence>
<keyword evidence="6" id="KW-1185">Reference proteome</keyword>
<dbReference type="PANTHER" id="PTHR21027:SF1">
    <property type="entry name" value="TRNA-SPLICING ENDONUCLEASE SUBUNIT SEN54"/>
    <property type="match status" value="1"/>
</dbReference>
<dbReference type="Pfam" id="PF12928">
    <property type="entry name" value="tRNA_int_end_N2"/>
    <property type="match status" value="1"/>
</dbReference>
<dbReference type="PANTHER" id="PTHR21027">
    <property type="entry name" value="TRNA-SPLICING ENDONUCLEASE SUBUNIT SEN54"/>
    <property type="match status" value="1"/>
</dbReference>
<keyword evidence="5" id="KW-0378">Hydrolase</keyword>
<dbReference type="GO" id="GO:0000214">
    <property type="term" value="C:tRNA-intron endonuclease complex"/>
    <property type="evidence" value="ECO:0007669"/>
    <property type="project" value="TreeGrafter"/>
</dbReference>
<comment type="caution">
    <text evidence="5">The sequence shown here is derived from an EMBL/GenBank/DDBJ whole genome shotgun (WGS) entry which is preliminary data.</text>
</comment>
<evidence type="ECO:0000313" key="5">
    <source>
        <dbReference type="EMBL" id="OLL25377.1"/>
    </source>
</evidence>
<proteinExistence type="inferred from homology"/>
<dbReference type="AlphaFoldDB" id="A0A1U7LRU1"/>
<gene>
    <name evidence="5" type="ORF">NEOLI_002480</name>
</gene>
<dbReference type="EMBL" id="LXFE01000418">
    <property type="protein sequence ID" value="OLL25377.1"/>
    <property type="molecule type" value="Genomic_DNA"/>
</dbReference>
<dbReference type="InterPro" id="IPR024336">
    <property type="entry name" value="tRNA_splic_suSen54_N"/>
</dbReference>
<organism evidence="5 6">
    <name type="scientific">Neolecta irregularis (strain DAH-3)</name>
    <dbReference type="NCBI Taxonomy" id="1198029"/>
    <lineage>
        <taxon>Eukaryota</taxon>
        <taxon>Fungi</taxon>
        <taxon>Dikarya</taxon>
        <taxon>Ascomycota</taxon>
        <taxon>Taphrinomycotina</taxon>
        <taxon>Neolectales</taxon>
        <taxon>Neolectaceae</taxon>
        <taxon>Neolecta</taxon>
    </lineage>
</organism>
<protein>
    <submittedName>
        <fullName evidence="5">Putative tRNA-splicing endonuclease subunit sen54</fullName>
    </submittedName>
</protein>
<keyword evidence="5" id="KW-0255">Endonuclease</keyword>
<dbReference type="InterPro" id="IPR024337">
    <property type="entry name" value="tRNA_splic_suSen54"/>
</dbReference>
<sequence>MVADHETTSATYENEVVELGDEQQDFRFLAQLTRNNATLPRRGEKDFEPDGTDYQNNMLKESRQAMYAALCLERKHAAKSHCEATWYADRGMAQVLQAKGIHFKSVGKATRDSTWLLPEETIFLVERGSLECWYQEGMPMSLQAVYAACMDGCGAERYQVYSYLKRGGYHVRRADTFNCSVARKVDPLGRSIFSTIGVWTRGLFSFLYMRFLAKEINLISNGPLVPPGVYHTYAEIFKKLQIIPSHSNKILPSLSPSTEPSLRITYNVWKPDSNFKKTAPGPPDFRIAVVDAITQCVPNLQQLSNLFDEIPLDKIQSNNPFGRLKSGSRNVILAVVDSGLTSFLRFNDISFSDEKIWEGGPKKSKGKARVKAQRTKGKGKT</sequence>
<dbReference type="STRING" id="1198029.A0A1U7LRU1"/>
<dbReference type="OrthoDB" id="408683at2759"/>
<reference evidence="5 6" key="1">
    <citation type="submission" date="2016-04" db="EMBL/GenBank/DDBJ databases">
        <title>Evolutionary innovation and constraint leading to complex multicellularity in the Ascomycota.</title>
        <authorList>
            <person name="Cisse O."/>
            <person name="Nguyen A."/>
            <person name="Hewitt D.A."/>
            <person name="Jedd G."/>
            <person name="Stajich J.E."/>
        </authorList>
    </citation>
    <scope>NUCLEOTIDE SEQUENCE [LARGE SCALE GENOMIC DNA]</scope>
    <source>
        <strain evidence="5 6">DAH-3</strain>
    </source>
</reference>
<evidence type="ECO:0000256" key="1">
    <source>
        <dbReference type="ARBA" id="ARBA00005736"/>
    </source>
</evidence>
<dbReference type="GO" id="GO:0004519">
    <property type="term" value="F:endonuclease activity"/>
    <property type="evidence" value="ECO:0007669"/>
    <property type="project" value="UniProtKB-KW"/>
</dbReference>
<dbReference type="GO" id="GO:0000379">
    <property type="term" value="P:tRNA-type intron splice site recognition and cleavage"/>
    <property type="evidence" value="ECO:0007669"/>
    <property type="project" value="TreeGrafter"/>
</dbReference>
<dbReference type="GO" id="GO:0032473">
    <property type="term" value="C:cytoplasmic side of mitochondrial outer membrane"/>
    <property type="evidence" value="ECO:0007669"/>
    <property type="project" value="EnsemblFungi"/>
</dbReference>